<dbReference type="AlphaFoldDB" id="A0A3B1DG76"/>
<dbReference type="EMBL" id="UOGJ01000026">
    <property type="protein sequence ID" value="VAX35044.1"/>
    <property type="molecule type" value="Genomic_DNA"/>
</dbReference>
<reference evidence="1" key="1">
    <citation type="submission" date="2018-06" db="EMBL/GenBank/DDBJ databases">
        <authorList>
            <person name="Zhirakovskaya E."/>
        </authorList>
    </citation>
    <scope>NUCLEOTIDE SEQUENCE</scope>
</reference>
<accession>A0A3B1DG76</accession>
<gene>
    <name evidence="1" type="ORF">MNBD_UNCLBAC01-185</name>
</gene>
<proteinExistence type="predicted"/>
<sequence length="254" mass="29654">MPKQESTLSDFPKLQCPFIRKVFKVNKEQWKKHGARLGLRLLEVYLAVDEVNPGYEWVFEDSETIAIEKLDGTNVKILTEKGRLTAVQNRLNVIDPLQIIKGKTFIIEGVFQAIGKGYIKEDGEQAGEVIGPKVQGNPYKLDVHLLYPFERAVSALRYKSFHEHEPTFDNLSSWFKEWLFSRFYTKRASKLGLTDKVMAEGVVFYNLKRKAEKKSWMCKLRRDMFDWYYADKMEIYDYDKSGKLGRSVNKIDET</sequence>
<name>A0A3B1DG76_9ZZZZ</name>
<organism evidence="1">
    <name type="scientific">hydrothermal vent metagenome</name>
    <dbReference type="NCBI Taxonomy" id="652676"/>
    <lineage>
        <taxon>unclassified sequences</taxon>
        <taxon>metagenomes</taxon>
        <taxon>ecological metagenomes</taxon>
    </lineage>
</organism>
<evidence type="ECO:0008006" key="2">
    <source>
        <dbReference type="Google" id="ProtNLM"/>
    </source>
</evidence>
<protein>
    <recommendedName>
        <fullName evidence="2">RNA ligase domain-containing protein</fullName>
    </recommendedName>
</protein>
<evidence type="ECO:0000313" key="1">
    <source>
        <dbReference type="EMBL" id="VAX35044.1"/>
    </source>
</evidence>
<dbReference type="SUPFAM" id="SSF56091">
    <property type="entry name" value="DNA ligase/mRNA capping enzyme, catalytic domain"/>
    <property type="match status" value="1"/>
</dbReference>